<dbReference type="AlphaFoldDB" id="A0A8K0XSF3"/>
<evidence type="ECO:0000256" key="2">
    <source>
        <dbReference type="ARBA" id="ARBA00022448"/>
    </source>
</evidence>
<keyword evidence="3" id="KW-0547">Nucleotide-binding</keyword>
<dbReference type="Pfam" id="PF00005">
    <property type="entry name" value="ABC_tran"/>
    <property type="match status" value="2"/>
</dbReference>
<dbReference type="InterPro" id="IPR027417">
    <property type="entry name" value="P-loop_NTPase"/>
</dbReference>
<dbReference type="Gene3D" id="3.40.50.300">
    <property type="entry name" value="P-loop containing nucleotide triphosphate hydrolases"/>
    <property type="match status" value="2"/>
</dbReference>
<keyword evidence="2" id="KW-0813">Transport</keyword>
<evidence type="ECO:0000313" key="7">
    <source>
        <dbReference type="EMBL" id="KAH8103458.1"/>
    </source>
</evidence>
<gene>
    <name evidence="7" type="ORF">BXZ70DRAFT_1055431</name>
</gene>
<keyword evidence="8" id="KW-1185">Reference proteome</keyword>
<protein>
    <submittedName>
        <fullName evidence="7">P-loop containing nucleoside triphosphate hydrolase protein</fullName>
    </submittedName>
</protein>
<dbReference type="OrthoDB" id="10255969at2759"/>
<dbReference type="PROSITE" id="PS50893">
    <property type="entry name" value="ABC_TRANSPORTER_2"/>
    <property type="match status" value="2"/>
</dbReference>
<dbReference type="SUPFAM" id="SSF52540">
    <property type="entry name" value="P-loop containing nucleoside triphosphate hydrolases"/>
    <property type="match status" value="2"/>
</dbReference>
<dbReference type="GO" id="GO:0005524">
    <property type="term" value="F:ATP binding"/>
    <property type="evidence" value="ECO:0007669"/>
    <property type="project" value="UniProtKB-KW"/>
</dbReference>
<evidence type="ECO:0000313" key="8">
    <source>
        <dbReference type="Proteomes" id="UP000813824"/>
    </source>
</evidence>
<feature type="region of interest" description="Disordered" evidence="5">
    <location>
        <begin position="34"/>
        <end position="64"/>
    </location>
</feature>
<dbReference type="SMART" id="SM00382">
    <property type="entry name" value="AAA"/>
    <property type="match status" value="1"/>
</dbReference>
<reference evidence="7" key="1">
    <citation type="journal article" date="2021" name="New Phytol.">
        <title>Evolutionary innovations through gain and loss of genes in the ectomycorrhizal Boletales.</title>
        <authorList>
            <person name="Wu G."/>
            <person name="Miyauchi S."/>
            <person name="Morin E."/>
            <person name="Kuo A."/>
            <person name="Drula E."/>
            <person name="Varga T."/>
            <person name="Kohler A."/>
            <person name="Feng B."/>
            <person name="Cao Y."/>
            <person name="Lipzen A."/>
            <person name="Daum C."/>
            <person name="Hundley H."/>
            <person name="Pangilinan J."/>
            <person name="Johnson J."/>
            <person name="Barry K."/>
            <person name="LaButti K."/>
            <person name="Ng V."/>
            <person name="Ahrendt S."/>
            <person name="Min B."/>
            <person name="Choi I.G."/>
            <person name="Park H."/>
            <person name="Plett J.M."/>
            <person name="Magnuson J."/>
            <person name="Spatafora J.W."/>
            <person name="Nagy L.G."/>
            <person name="Henrissat B."/>
            <person name="Grigoriev I.V."/>
            <person name="Yang Z.L."/>
            <person name="Xu J."/>
            <person name="Martin F.M."/>
        </authorList>
    </citation>
    <scope>NUCLEOTIDE SEQUENCE</scope>
    <source>
        <strain evidence="7">KKN 215</strain>
    </source>
</reference>
<evidence type="ECO:0000259" key="6">
    <source>
        <dbReference type="PROSITE" id="PS50893"/>
    </source>
</evidence>
<sequence>MSRLFLRPFQNSALAQEQPILRIQNSAIYPLGAGTPSSPLFRDRENSFTSGSPRSPTHIPPPPPPDGLFPFLRGRDPHKSVSLVSFAHRSRAAGGAFVDFSARYGAVREEDKRTLRETFFPETAKPWHTLAIPAFHSQPDIPLSEQLDEEREGARRALFEELTGLMGLREFLDLPVVALSNGQTRKARILKALLDQPELLILDEPLTGLDAPTRGLVLSLLQKLHFSVKPPHVIVGSRMQDPIPDWTTHVALITGRGTVKVGRKEEVISTYTSSSHCWTPPIDASRPKHESEEVLVDMSNLNVSYGNRKVLKNINWKVHANSRWHLLGSNGAGKTTLLAMLTGDHPQSYTQSSHLQHFSRPRAKWPTPLLHARIGRVSPELHNAYPRRAGVKVWDVVGTAFDGGFVPRGRRRVGLGVDGKELEEGGEEECARVERMWHVLEGLGPTAWLSTEGSGQTDKSFSQTFADRQFVDLSPGEQSVVLLMRALVNQPPLVLLDEAWAGMDEGMVRAARRYLRSGGGLKDGQACVVISHWEDEVPWGWEDGVRRFQLVDGTGRELFRPGPQ</sequence>
<proteinExistence type="inferred from homology"/>
<evidence type="ECO:0000256" key="5">
    <source>
        <dbReference type="SAM" id="MobiDB-lite"/>
    </source>
</evidence>
<name>A0A8K0XSF3_9AGAR</name>
<evidence type="ECO:0000256" key="4">
    <source>
        <dbReference type="ARBA" id="ARBA00022840"/>
    </source>
</evidence>
<dbReference type="EMBL" id="JAEVFJ010000007">
    <property type="protein sequence ID" value="KAH8103458.1"/>
    <property type="molecule type" value="Genomic_DNA"/>
</dbReference>
<keyword evidence="4" id="KW-0067">ATP-binding</keyword>
<comment type="caution">
    <text evidence="7">The sequence shown here is derived from an EMBL/GenBank/DDBJ whole genome shotgun (WGS) entry which is preliminary data.</text>
</comment>
<dbReference type="PANTHER" id="PTHR43117:SF4">
    <property type="entry name" value="OSMOPROTECTANT IMPORT ATP-BINDING PROTEIN OSMV"/>
    <property type="match status" value="1"/>
</dbReference>
<dbReference type="Proteomes" id="UP000813824">
    <property type="component" value="Unassembled WGS sequence"/>
</dbReference>
<comment type="similarity">
    <text evidence="1">Belongs to the ABC transporter superfamily.</text>
</comment>
<feature type="domain" description="ABC transporter" evidence="6">
    <location>
        <begin position="41"/>
        <end position="280"/>
    </location>
</feature>
<dbReference type="GO" id="GO:0016887">
    <property type="term" value="F:ATP hydrolysis activity"/>
    <property type="evidence" value="ECO:0007669"/>
    <property type="project" value="InterPro"/>
</dbReference>
<dbReference type="InterPro" id="IPR003439">
    <property type="entry name" value="ABC_transporter-like_ATP-bd"/>
</dbReference>
<accession>A0A8K0XSF3</accession>
<evidence type="ECO:0000256" key="3">
    <source>
        <dbReference type="ARBA" id="ARBA00022741"/>
    </source>
</evidence>
<dbReference type="PANTHER" id="PTHR43117">
    <property type="entry name" value="OSMOPROTECTANT IMPORT ATP-BINDING PROTEIN OSMV"/>
    <property type="match status" value="1"/>
</dbReference>
<evidence type="ECO:0000256" key="1">
    <source>
        <dbReference type="ARBA" id="ARBA00005417"/>
    </source>
</evidence>
<dbReference type="InterPro" id="IPR003593">
    <property type="entry name" value="AAA+_ATPase"/>
</dbReference>
<organism evidence="7 8">
    <name type="scientific">Cristinia sonorae</name>
    <dbReference type="NCBI Taxonomy" id="1940300"/>
    <lineage>
        <taxon>Eukaryota</taxon>
        <taxon>Fungi</taxon>
        <taxon>Dikarya</taxon>
        <taxon>Basidiomycota</taxon>
        <taxon>Agaricomycotina</taxon>
        <taxon>Agaricomycetes</taxon>
        <taxon>Agaricomycetidae</taxon>
        <taxon>Agaricales</taxon>
        <taxon>Pleurotineae</taxon>
        <taxon>Stephanosporaceae</taxon>
        <taxon>Cristinia</taxon>
    </lineage>
</organism>
<feature type="domain" description="ABC transporter" evidence="6">
    <location>
        <begin position="296"/>
        <end position="558"/>
    </location>
</feature>
<keyword evidence="7" id="KW-0378">Hydrolase</keyword>